<evidence type="ECO:0000256" key="7">
    <source>
        <dbReference type="ARBA" id="ARBA00022989"/>
    </source>
</evidence>
<dbReference type="STRING" id="1245526.SAMN05216580_0436"/>
<dbReference type="AlphaFoldDB" id="A0A1H2EA39"/>
<keyword evidence="8 11" id="KW-0472">Membrane</keyword>
<dbReference type="SUPFAM" id="SSF54523">
    <property type="entry name" value="Pili subunits"/>
    <property type="match status" value="1"/>
</dbReference>
<keyword evidence="7 11" id="KW-1133">Transmembrane helix</keyword>
<comment type="subcellular location">
    <subcellularLocation>
        <location evidence="1">Cell inner membrane</location>
        <topology evidence="1">Single-pass membrane protein</topology>
    </subcellularLocation>
</comment>
<dbReference type="GO" id="GO:0005886">
    <property type="term" value="C:plasma membrane"/>
    <property type="evidence" value="ECO:0007669"/>
    <property type="project" value="UniProtKB-SubCell"/>
</dbReference>
<name>A0A1H2EA39_9GAMM</name>
<feature type="transmembrane region" description="Helical" evidence="11">
    <location>
        <begin position="12"/>
        <end position="32"/>
    </location>
</feature>
<evidence type="ECO:0000256" key="6">
    <source>
        <dbReference type="ARBA" id="ARBA00022692"/>
    </source>
</evidence>
<dbReference type="Gene3D" id="3.55.40.10">
    <property type="entry name" value="minor pseudopilin epsh domain"/>
    <property type="match status" value="1"/>
</dbReference>
<dbReference type="EMBL" id="LT629780">
    <property type="protein sequence ID" value="SDT91960.1"/>
    <property type="molecule type" value="Genomic_DNA"/>
</dbReference>
<keyword evidence="3" id="KW-1003">Cell membrane</keyword>
<gene>
    <name evidence="13" type="ORF">SAMN05216580_0436</name>
</gene>
<evidence type="ECO:0000256" key="2">
    <source>
        <dbReference type="ARBA" id="ARBA00021549"/>
    </source>
</evidence>
<dbReference type="NCBIfam" id="TIGR02532">
    <property type="entry name" value="IV_pilin_GFxxxE"/>
    <property type="match status" value="1"/>
</dbReference>
<sequence length="169" mass="18799">MNAIRAKGVTLIELMVALAILAVALTLGLPALDELLARNRQTARLHQLQGDLHHARSHALTRRLRVEVCGSADGKTCQASWSQGWIARERRSQRLLLAHQQKADPTFQWSGFSASIQFMPSGTSPQSNGRFLQCHRQEVGWLLILNRQGRLRVGSTSENLAEVARCRGQ</sequence>
<feature type="domain" description="General secretion pathway GspH" evidence="12">
    <location>
        <begin position="46"/>
        <end position="149"/>
    </location>
</feature>
<evidence type="ECO:0000256" key="11">
    <source>
        <dbReference type="SAM" id="Phobius"/>
    </source>
</evidence>
<keyword evidence="4" id="KW-0488">Methylation</keyword>
<reference evidence="14" key="1">
    <citation type="submission" date="2016-10" db="EMBL/GenBank/DDBJ databases">
        <authorList>
            <person name="Varghese N."/>
            <person name="Submissions S."/>
        </authorList>
    </citation>
    <scope>NUCLEOTIDE SEQUENCE [LARGE SCALE GENOMIC DNA]</scope>
    <source>
        <strain evidence="14">CCTCC 2012022</strain>
    </source>
</reference>
<protein>
    <recommendedName>
        <fullName evidence="2">Type II secretion system protein H</fullName>
    </recommendedName>
    <alternativeName>
        <fullName evidence="10">General secretion pathway protein H</fullName>
    </alternativeName>
</protein>
<dbReference type="Proteomes" id="UP000243063">
    <property type="component" value="Chromosome I"/>
</dbReference>
<accession>A0A1H2EA39</accession>
<dbReference type="PROSITE" id="PS00409">
    <property type="entry name" value="PROKAR_NTER_METHYL"/>
    <property type="match status" value="1"/>
</dbReference>
<dbReference type="OrthoDB" id="6120962at2"/>
<keyword evidence="5" id="KW-0997">Cell inner membrane</keyword>
<evidence type="ECO:0000256" key="8">
    <source>
        <dbReference type="ARBA" id="ARBA00023136"/>
    </source>
</evidence>
<dbReference type="Pfam" id="PF12019">
    <property type="entry name" value="GspH"/>
    <property type="match status" value="1"/>
</dbReference>
<dbReference type="InterPro" id="IPR022346">
    <property type="entry name" value="T2SS_GspH"/>
</dbReference>
<evidence type="ECO:0000256" key="5">
    <source>
        <dbReference type="ARBA" id="ARBA00022519"/>
    </source>
</evidence>
<organism evidence="13 14">
    <name type="scientific">Geopseudomonas guangdongensis</name>
    <dbReference type="NCBI Taxonomy" id="1245526"/>
    <lineage>
        <taxon>Bacteria</taxon>
        <taxon>Pseudomonadati</taxon>
        <taxon>Pseudomonadota</taxon>
        <taxon>Gammaproteobacteria</taxon>
        <taxon>Pseudomonadales</taxon>
        <taxon>Pseudomonadaceae</taxon>
        <taxon>Geopseudomonas</taxon>
    </lineage>
</organism>
<dbReference type="RefSeq" id="WP_090216186.1">
    <property type="nucleotide sequence ID" value="NZ_LT629780.1"/>
</dbReference>
<evidence type="ECO:0000256" key="3">
    <source>
        <dbReference type="ARBA" id="ARBA00022475"/>
    </source>
</evidence>
<evidence type="ECO:0000256" key="4">
    <source>
        <dbReference type="ARBA" id="ARBA00022481"/>
    </source>
</evidence>
<evidence type="ECO:0000313" key="13">
    <source>
        <dbReference type="EMBL" id="SDT91960.1"/>
    </source>
</evidence>
<comment type="similarity">
    <text evidence="9">Belongs to the GSP H family.</text>
</comment>
<dbReference type="InterPro" id="IPR045584">
    <property type="entry name" value="Pilin-like"/>
</dbReference>
<proteinExistence type="inferred from homology"/>
<dbReference type="Pfam" id="PF07963">
    <property type="entry name" value="N_methyl"/>
    <property type="match status" value="1"/>
</dbReference>
<evidence type="ECO:0000259" key="12">
    <source>
        <dbReference type="Pfam" id="PF12019"/>
    </source>
</evidence>
<evidence type="ECO:0000256" key="10">
    <source>
        <dbReference type="ARBA" id="ARBA00030775"/>
    </source>
</evidence>
<evidence type="ECO:0000256" key="9">
    <source>
        <dbReference type="ARBA" id="ARBA00025772"/>
    </source>
</evidence>
<dbReference type="GO" id="GO:0015627">
    <property type="term" value="C:type II protein secretion system complex"/>
    <property type="evidence" value="ECO:0007669"/>
    <property type="project" value="InterPro"/>
</dbReference>
<keyword evidence="14" id="KW-1185">Reference proteome</keyword>
<dbReference type="InterPro" id="IPR012902">
    <property type="entry name" value="N_methyl_site"/>
</dbReference>
<dbReference type="GO" id="GO:0015628">
    <property type="term" value="P:protein secretion by the type II secretion system"/>
    <property type="evidence" value="ECO:0007669"/>
    <property type="project" value="InterPro"/>
</dbReference>
<keyword evidence="6 11" id="KW-0812">Transmembrane</keyword>
<evidence type="ECO:0000313" key="14">
    <source>
        <dbReference type="Proteomes" id="UP000243063"/>
    </source>
</evidence>
<evidence type="ECO:0000256" key="1">
    <source>
        <dbReference type="ARBA" id="ARBA00004377"/>
    </source>
</evidence>